<evidence type="ECO:0000256" key="2">
    <source>
        <dbReference type="SAM" id="SignalP"/>
    </source>
</evidence>
<evidence type="ECO:0000313" key="3">
    <source>
        <dbReference type="EMBL" id="GHB07263.1"/>
    </source>
</evidence>
<evidence type="ECO:0000313" key="4">
    <source>
        <dbReference type="Proteomes" id="UP000644020"/>
    </source>
</evidence>
<gene>
    <name evidence="3" type="ORF">GCM10010305_57970</name>
</gene>
<evidence type="ECO:0000256" key="1">
    <source>
        <dbReference type="SAM" id="MobiDB-lite"/>
    </source>
</evidence>
<dbReference type="AlphaFoldDB" id="A0A918WBF7"/>
<feature type="compositionally biased region" description="Basic and acidic residues" evidence="1">
    <location>
        <begin position="46"/>
        <end position="63"/>
    </location>
</feature>
<dbReference type="Proteomes" id="UP000644020">
    <property type="component" value="Unassembled WGS sequence"/>
</dbReference>
<reference evidence="3" key="2">
    <citation type="submission" date="2020-09" db="EMBL/GenBank/DDBJ databases">
        <authorList>
            <person name="Sun Q."/>
            <person name="Ohkuma M."/>
        </authorList>
    </citation>
    <scope>NUCLEOTIDE SEQUENCE</scope>
    <source>
        <strain evidence="3">JCM 4518</strain>
    </source>
</reference>
<feature type="chain" id="PRO_5036882540" description="Secreted protein" evidence="2">
    <location>
        <begin position="18"/>
        <end position="88"/>
    </location>
</feature>
<name>A0A918WBF7_9ACTN</name>
<keyword evidence="4" id="KW-1185">Reference proteome</keyword>
<feature type="region of interest" description="Disordered" evidence="1">
    <location>
        <begin position="40"/>
        <end position="88"/>
    </location>
</feature>
<evidence type="ECO:0008006" key="5">
    <source>
        <dbReference type="Google" id="ProtNLM"/>
    </source>
</evidence>
<dbReference type="EMBL" id="BMUL01000022">
    <property type="protein sequence ID" value="GHB07263.1"/>
    <property type="molecule type" value="Genomic_DNA"/>
</dbReference>
<sequence>MIVALAGLATVRTIAVAAATAARSLRIGGPFQERYGCVPEHSRHHRPDDAGHREATRAGDGVRKRAPGRTPALHVERALSDPRAKMDP</sequence>
<organism evidence="3 4">
    <name type="scientific">Streptomyces termitum</name>
    <dbReference type="NCBI Taxonomy" id="67368"/>
    <lineage>
        <taxon>Bacteria</taxon>
        <taxon>Bacillati</taxon>
        <taxon>Actinomycetota</taxon>
        <taxon>Actinomycetes</taxon>
        <taxon>Kitasatosporales</taxon>
        <taxon>Streptomycetaceae</taxon>
        <taxon>Streptomyces</taxon>
    </lineage>
</organism>
<feature type="compositionally biased region" description="Basic and acidic residues" evidence="1">
    <location>
        <begin position="74"/>
        <end position="88"/>
    </location>
</feature>
<proteinExistence type="predicted"/>
<keyword evidence="2" id="KW-0732">Signal</keyword>
<accession>A0A918WBF7</accession>
<protein>
    <recommendedName>
        <fullName evidence="5">Secreted protein</fullName>
    </recommendedName>
</protein>
<feature type="signal peptide" evidence="2">
    <location>
        <begin position="1"/>
        <end position="17"/>
    </location>
</feature>
<comment type="caution">
    <text evidence="3">The sequence shown here is derived from an EMBL/GenBank/DDBJ whole genome shotgun (WGS) entry which is preliminary data.</text>
</comment>
<reference evidence="3" key="1">
    <citation type="journal article" date="2014" name="Int. J. Syst. Evol. Microbiol.">
        <title>Complete genome sequence of Corynebacterium casei LMG S-19264T (=DSM 44701T), isolated from a smear-ripened cheese.</title>
        <authorList>
            <consortium name="US DOE Joint Genome Institute (JGI-PGF)"/>
            <person name="Walter F."/>
            <person name="Albersmeier A."/>
            <person name="Kalinowski J."/>
            <person name="Ruckert C."/>
        </authorList>
    </citation>
    <scope>NUCLEOTIDE SEQUENCE</scope>
    <source>
        <strain evidence="3">JCM 4518</strain>
    </source>
</reference>